<dbReference type="GO" id="GO:0003677">
    <property type="term" value="F:DNA binding"/>
    <property type="evidence" value="ECO:0007669"/>
    <property type="project" value="InterPro"/>
</dbReference>
<dbReference type="EMBL" id="CP061800">
    <property type="protein sequence ID" value="QTA88989.1"/>
    <property type="molecule type" value="Genomic_DNA"/>
</dbReference>
<dbReference type="SMART" id="SM01321">
    <property type="entry name" value="Y1_Tnp"/>
    <property type="match status" value="1"/>
</dbReference>
<name>A0A975BPV5_9BACT</name>
<gene>
    <name evidence="2" type="ORF">dnm_050340</name>
</gene>
<dbReference type="SUPFAM" id="SSF143422">
    <property type="entry name" value="Transposase IS200-like"/>
    <property type="match status" value="1"/>
</dbReference>
<evidence type="ECO:0000313" key="3">
    <source>
        <dbReference type="Proteomes" id="UP000663722"/>
    </source>
</evidence>
<evidence type="ECO:0000259" key="1">
    <source>
        <dbReference type="SMART" id="SM01321"/>
    </source>
</evidence>
<sequence length="201" mass="24272">MYKWKKMTPEQRAEAIKRRKARGYPWHGPPHRITRGRLYHISATCYEHQPIIGKTFERMAEFEEELLSSVTRHAEQVLAWCVLPNHYHLHVDTPRIREAVGELGQLHGRTSFRWNGEENRRGRKCWHRCADRAIRSERHNWATLNYVLHNPVHHGYVRRWQDWPFSSARKYLKEVGREKALQRWRDYPLLDYGKGWDDPDL</sequence>
<feature type="domain" description="Transposase IS200-like" evidence="1">
    <location>
        <begin position="34"/>
        <end position="150"/>
    </location>
</feature>
<accession>A0A975BPV5</accession>
<dbReference type="GO" id="GO:0006313">
    <property type="term" value="P:DNA transposition"/>
    <property type="evidence" value="ECO:0007669"/>
    <property type="project" value="InterPro"/>
</dbReference>
<dbReference type="InterPro" id="IPR002686">
    <property type="entry name" value="Transposase_17"/>
</dbReference>
<dbReference type="AlphaFoldDB" id="A0A975BPV5"/>
<dbReference type="InterPro" id="IPR036515">
    <property type="entry name" value="Transposase_17_sf"/>
</dbReference>
<dbReference type="Proteomes" id="UP000663722">
    <property type="component" value="Chromosome"/>
</dbReference>
<reference evidence="2" key="1">
    <citation type="journal article" date="2021" name="Microb. Physiol.">
        <title>Proteogenomic Insights into the Physiology of Marine, Sulfate-Reducing, Filamentous Desulfonema limicola and Desulfonema magnum.</title>
        <authorList>
            <person name="Schnaars V."/>
            <person name="Wohlbrand L."/>
            <person name="Scheve S."/>
            <person name="Hinrichs C."/>
            <person name="Reinhardt R."/>
            <person name="Rabus R."/>
        </authorList>
    </citation>
    <scope>NUCLEOTIDE SEQUENCE</scope>
    <source>
        <strain evidence="2">4be13</strain>
    </source>
</reference>
<protein>
    <submittedName>
        <fullName evidence="2">Transposase IS200-like domain-containing protein</fullName>
    </submittedName>
</protein>
<evidence type="ECO:0000313" key="2">
    <source>
        <dbReference type="EMBL" id="QTA88989.1"/>
    </source>
</evidence>
<dbReference type="Gene3D" id="3.30.70.1290">
    <property type="entry name" value="Transposase IS200-like"/>
    <property type="match status" value="1"/>
</dbReference>
<dbReference type="KEGG" id="dmm:dnm_050340"/>
<keyword evidence="3" id="KW-1185">Reference proteome</keyword>
<proteinExistence type="predicted"/>
<organism evidence="2 3">
    <name type="scientific">Desulfonema magnum</name>
    <dbReference type="NCBI Taxonomy" id="45655"/>
    <lineage>
        <taxon>Bacteria</taxon>
        <taxon>Pseudomonadati</taxon>
        <taxon>Thermodesulfobacteriota</taxon>
        <taxon>Desulfobacteria</taxon>
        <taxon>Desulfobacterales</taxon>
        <taxon>Desulfococcaceae</taxon>
        <taxon>Desulfonema</taxon>
    </lineage>
</organism>
<dbReference type="PANTHER" id="PTHR34322">
    <property type="entry name" value="TRANSPOSASE, Y1_TNP DOMAIN-CONTAINING"/>
    <property type="match status" value="1"/>
</dbReference>
<dbReference type="GO" id="GO:0004803">
    <property type="term" value="F:transposase activity"/>
    <property type="evidence" value="ECO:0007669"/>
    <property type="project" value="InterPro"/>
</dbReference>
<dbReference type="RefSeq" id="WP_207683514.1">
    <property type="nucleotide sequence ID" value="NZ_CP061800.1"/>
</dbReference>
<dbReference type="PANTHER" id="PTHR34322:SF2">
    <property type="entry name" value="TRANSPOSASE IS200-LIKE DOMAIN-CONTAINING PROTEIN"/>
    <property type="match status" value="1"/>
</dbReference>